<evidence type="ECO:0000313" key="4">
    <source>
        <dbReference type="EMBL" id="EOM75697.1"/>
    </source>
</evidence>
<reference evidence="4 5" key="1">
    <citation type="journal article" date="2013" name="Genome Announc.">
        <title>Draft Genome Sequence of Rhodococcus rhodnii Strain LMG5362, a Symbiont of Rhodnius prolixus (Hemiptera, Reduviidae, Triatominae), the Principle Vector of Trypanosoma cruzi.</title>
        <authorList>
            <person name="Pachebat J.A."/>
            <person name="van Keulen G."/>
            <person name="Whitten M.M."/>
            <person name="Girdwood S."/>
            <person name="Del Sol R."/>
            <person name="Dyson P.J."/>
            <person name="Facey P.D."/>
        </authorList>
    </citation>
    <scope>NUCLEOTIDE SEQUENCE [LARGE SCALE GENOMIC DNA]</scope>
    <source>
        <strain evidence="4 5">LMG 5362</strain>
    </source>
</reference>
<feature type="compositionally biased region" description="Low complexity" evidence="1">
    <location>
        <begin position="181"/>
        <end position="195"/>
    </location>
</feature>
<dbReference type="Proteomes" id="UP000013525">
    <property type="component" value="Unassembled WGS sequence"/>
</dbReference>
<evidence type="ECO:0000256" key="1">
    <source>
        <dbReference type="SAM" id="MobiDB-lite"/>
    </source>
</evidence>
<feature type="region of interest" description="Disordered" evidence="1">
    <location>
        <begin position="1"/>
        <end position="281"/>
    </location>
</feature>
<evidence type="ECO:0000256" key="2">
    <source>
        <dbReference type="SAM" id="Phobius"/>
    </source>
</evidence>
<organism evidence="4 5">
    <name type="scientific">Rhodococcus rhodnii LMG 5362</name>
    <dbReference type="NCBI Taxonomy" id="1273125"/>
    <lineage>
        <taxon>Bacteria</taxon>
        <taxon>Bacillati</taxon>
        <taxon>Actinomycetota</taxon>
        <taxon>Actinomycetes</taxon>
        <taxon>Mycobacteriales</taxon>
        <taxon>Nocardiaceae</taxon>
        <taxon>Rhodococcus</taxon>
    </lineage>
</organism>
<protein>
    <submittedName>
        <fullName evidence="4">Proline rich protein</fullName>
    </submittedName>
</protein>
<feature type="transmembrane region" description="Helical" evidence="2">
    <location>
        <begin position="304"/>
        <end position="327"/>
    </location>
</feature>
<feature type="compositionally biased region" description="Polar residues" evidence="1">
    <location>
        <begin position="155"/>
        <end position="169"/>
    </location>
</feature>
<feature type="compositionally biased region" description="Basic and acidic residues" evidence="1">
    <location>
        <begin position="45"/>
        <end position="61"/>
    </location>
</feature>
<dbReference type="EMBL" id="APMY01000091">
    <property type="protein sequence ID" value="EOM75697.1"/>
    <property type="molecule type" value="Genomic_DNA"/>
</dbReference>
<evidence type="ECO:0000259" key="3">
    <source>
        <dbReference type="Pfam" id="PF12089"/>
    </source>
</evidence>
<dbReference type="Pfam" id="PF12089">
    <property type="entry name" value="DUF3566"/>
    <property type="match status" value="1"/>
</dbReference>
<name>R7WK71_9NOCA</name>
<feature type="transmembrane region" description="Helical" evidence="2">
    <location>
        <begin position="358"/>
        <end position="384"/>
    </location>
</feature>
<keyword evidence="5" id="KW-1185">Reference proteome</keyword>
<sequence length="402" mass="41042">MTGQGSGAAGAQKPGAPKSDAAKQDAATSDSPRADAPKAASPKGEAPKGDTPKGDAPKGDAGKPASPAPAAPKGDVAKAPAAGAVNGDQRKPQQRDPQHQGPSKGSAGRPIPPQHKPAAASGQAAQQGKPGQGGQQAKPVRGQQEPPWQRGVQREPQTNVRRDAPQQNRPAGSPPAGGPKTGATPAASGAPASGKPAEKGPQSGRPVVTGTAAPGAPRPADREAAKAKQAGIDGPTRHIQRNTLPKDMPDLSEAKHPTPQEEPQAAEKKKPYTPQATPQRVAEGEALRATVQIRRVDPWTTLKVSSVLSVSLFLVWMVAVGLLYLVLDGMGVWDRLNGAFTDLVSETGAEGLISAGQVFGYSAIVGLVNMVLFTALATVGAFIYNMVADLVGGLEVTLADRD</sequence>
<comment type="caution">
    <text evidence="4">The sequence shown here is derived from an EMBL/GenBank/DDBJ whole genome shotgun (WGS) entry which is preliminary data.</text>
</comment>
<gene>
    <name evidence="4" type="ORF">Rrhod_2967</name>
</gene>
<keyword evidence="2" id="KW-1133">Transmembrane helix</keyword>
<proteinExistence type="predicted"/>
<feature type="compositionally biased region" description="Low complexity" evidence="1">
    <location>
        <begin position="9"/>
        <end position="19"/>
    </location>
</feature>
<keyword evidence="2" id="KW-0472">Membrane</keyword>
<evidence type="ECO:0000313" key="5">
    <source>
        <dbReference type="Proteomes" id="UP000013525"/>
    </source>
</evidence>
<dbReference type="InterPro" id="IPR021949">
    <property type="entry name" value="DUF3566_TM"/>
</dbReference>
<dbReference type="AlphaFoldDB" id="R7WK71"/>
<feature type="compositionally biased region" description="Basic and acidic residues" evidence="1">
    <location>
        <begin position="88"/>
        <end position="98"/>
    </location>
</feature>
<dbReference type="PATRIC" id="fig|1273125.3.peg.2823"/>
<feature type="compositionally biased region" description="Low complexity" evidence="1">
    <location>
        <begin position="116"/>
        <end position="139"/>
    </location>
</feature>
<keyword evidence="2" id="KW-0812">Transmembrane</keyword>
<accession>R7WK71</accession>
<feature type="compositionally biased region" description="Basic and acidic residues" evidence="1">
    <location>
        <begin position="247"/>
        <end position="270"/>
    </location>
</feature>
<dbReference type="eggNOG" id="COG3266">
    <property type="taxonomic scope" value="Bacteria"/>
</dbReference>
<feature type="domain" description="DUF3566" evidence="3">
    <location>
        <begin position="287"/>
        <end position="400"/>
    </location>
</feature>